<dbReference type="SUPFAM" id="SSF110857">
    <property type="entry name" value="Gamma-glutamyl cyclotransferase-like"/>
    <property type="match status" value="1"/>
</dbReference>
<evidence type="ECO:0000259" key="1">
    <source>
        <dbReference type="Pfam" id="PF06094"/>
    </source>
</evidence>
<evidence type="ECO:0000313" key="3">
    <source>
        <dbReference type="Proteomes" id="UP000509222"/>
    </source>
</evidence>
<reference evidence="3" key="2">
    <citation type="submission" date="2020-06" db="EMBL/GenBank/DDBJ databases">
        <title>Isolation of Planomicrobium glaciei.</title>
        <authorList>
            <person name="Malisova L."/>
            <person name="Safrankova R."/>
            <person name="Jakubu V."/>
            <person name="Spanelova P."/>
        </authorList>
    </citation>
    <scope>NUCLEOTIDE SEQUENCE [LARGE SCALE GENOMIC DNA]</scope>
    <source>
        <strain evidence="3">NRL-ATB46093</strain>
    </source>
</reference>
<dbReference type="InterPro" id="IPR036568">
    <property type="entry name" value="GGCT-like_sf"/>
</dbReference>
<reference evidence="2 3" key="1">
    <citation type="submission" date="2020-04" db="EMBL/GenBank/DDBJ databases">
        <authorList>
            <person name="Pajer P."/>
            <person name="Broz P."/>
        </authorList>
    </citation>
    <scope>NUCLEOTIDE SEQUENCE [LARGE SCALE GENOMIC DNA]</scope>
    <source>
        <strain evidence="3">NRL-ATB46093</strain>
    </source>
</reference>
<dbReference type="Pfam" id="PF06094">
    <property type="entry name" value="GGACT"/>
    <property type="match status" value="1"/>
</dbReference>
<dbReference type="Proteomes" id="UP000509222">
    <property type="component" value="Chromosome"/>
</dbReference>
<name>A0A7H8QAA6_9BACL</name>
<keyword evidence="3" id="KW-1185">Reference proteome</keyword>
<organism evidence="2 3">
    <name type="scientific">Planococcus glaciei</name>
    <dbReference type="NCBI Taxonomy" id="459472"/>
    <lineage>
        <taxon>Bacteria</taxon>
        <taxon>Bacillati</taxon>
        <taxon>Bacillota</taxon>
        <taxon>Bacilli</taxon>
        <taxon>Bacillales</taxon>
        <taxon>Caryophanaceae</taxon>
        <taxon>Planococcus</taxon>
    </lineage>
</organism>
<proteinExistence type="predicted"/>
<dbReference type="AlphaFoldDB" id="A0A7H8QAA6"/>
<dbReference type="InterPro" id="IPR013024">
    <property type="entry name" value="GGCT-like"/>
</dbReference>
<dbReference type="CDD" id="cd06661">
    <property type="entry name" value="GGCT_like"/>
    <property type="match status" value="1"/>
</dbReference>
<protein>
    <submittedName>
        <fullName evidence="2">Gamma-glutamylcyclotransferase</fullName>
    </submittedName>
</protein>
<dbReference type="InterPro" id="IPR009288">
    <property type="entry name" value="AIG2-like_dom"/>
</dbReference>
<keyword evidence="2" id="KW-0808">Transferase</keyword>
<dbReference type="RefSeq" id="WP_176294345.1">
    <property type="nucleotide sequence ID" value="NZ_CP051177.1"/>
</dbReference>
<dbReference type="Gene3D" id="3.10.490.10">
    <property type="entry name" value="Gamma-glutamyl cyclotransferase-like"/>
    <property type="match status" value="1"/>
</dbReference>
<dbReference type="GO" id="GO:0016740">
    <property type="term" value="F:transferase activity"/>
    <property type="evidence" value="ECO:0007669"/>
    <property type="project" value="UniProtKB-KW"/>
</dbReference>
<evidence type="ECO:0000313" key="2">
    <source>
        <dbReference type="EMBL" id="QKX50335.1"/>
    </source>
</evidence>
<feature type="domain" description="Gamma-glutamylcyclotransferase AIG2-like" evidence="1">
    <location>
        <begin position="3"/>
        <end position="120"/>
    </location>
</feature>
<sequence length="128" mass="14080">MLLFVYGTLKRGGKYHDYLGEAVLEAEYAVAKGDLYDTGLGYPAMDINGKGEVQGEIYDIPEALWPAIDYLEDYSGGAATDLFNKVKIEVKADGKVLQTVVYVATMKEQLKEKVESGNWDVLAVEGAY</sequence>
<accession>A0A7H8QAA6</accession>
<dbReference type="EMBL" id="CP051177">
    <property type="protein sequence ID" value="QKX50335.1"/>
    <property type="molecule type" value="Genomic_DNA"/>
</dbReference>
<gene>
    <name evidence="2" type="ORF">HF394_06850</name>
</gene>